<gene>
    <name evidence="1" type="ORF">SAMN05443431_10761</name>
</gene>
<protein>
    <submittedName>
        <fullName evidence="1">Uncharacterized protein</fullName>
    </submittedName>
</protein>
<proteinExistence type="predicted"/>
<dbReference type="AlphaFoldDB" id="A0A1I3R3P5"/>
<sequence length="140" mass="15168">MNCQQKSGVFLNIHCTNIKQNKCADCKNEICEAHTHIVGTRDYCEDCYWELYLFKEEGKSYETSAIFIETANHTSTTFSNGTAAAGSDSIAGFKDGYGGGDFGGAGGTGAWTEGDMQSLNDTKDGQNNFLAGSDDTFFYS</sequence>
<evidence type="ECO:0000313" key="2">
    <source>
        <dbReference type="Proteomes" id="UP000199559"/>
    </source>
</evidence>
<dbReference type="Proteomes" id="UP000199559">
    <property type="component" value="Unassembled WGS sequence"/>
</dbReference>
<accession>A0A1I3R3P5</accession>
<organism evidence="1 2">
    <name type="scientific">Olleya namhaensis</name>
    <dbReference type="NCBI Taxonomy" id="1144750"/>
    <lineage>
        <taxon>Bacteria</taxon>
        <taxon>Pseudomonadati</taxon>
        <taxon>Bacteroidota</taxon>
        <taxon>Flavobacteriia</taxon>
        <taxon>Flavobacteriales</taxon>
        <taxon>Flavobacteriaceae</taxon>
    </lineage>
</organism>
<reference evidence="2" key="1">
    <citation type="submission" date="2016-10" db="EMBL/GenBank/DDBJ databases">
        <authorList>
            <person name="Varghese N."/>
            <person name="Submissions S."/>
        </authorList>
    </citation>
    <scope>NUCLEOTIDE SEQUENCE [LARGE SCALE GENOMIC DNA]</scope>
    <source>
        <strain evidence="2">DSM 28881</strain>
    </source>
</reference>
<evidence type="ECO:0000313" key="1">
    <source>
        <dbReference type="EMBL" id="SFJ39977.1"/>
    </source>
</evidence>
<keyword evidence="2" id="KW-1185">Reference proteome</keyword>
<dbReference type="EMBL" id="FORM01000007">
    <property type="protein sequence ID" value="SFJ39977.1"/>
    <property type="molecule type" value="Genomic_DNA"/>
</dbReference>
<dbReference type="RefSeq" id="WP_090840789.1">
    <property type="nucleotide sequence ID" value="NZ_FORM01000007.1"/>
</dbReference>
<name>A0A1I3R3P5_9FLAO</name>
<dbReference type="STRING" id="1144750.SAMN05443431_10761"/>